<feature type="compositionally biased region" description="Low complexity" evidence="1">
    <location>
        <begin position="234"/>
        <end position="244"/>
    </location>
</feature>
<keyword evidence="3" id="KW-0966">Cell projection</keyword>
<keyword evidence="3" id="KW-0282">Flagellum</keyword>
<sequence length="255" mass="28332">MLESKRRAILFLSLSFLLAVTAGFLIVNKINEMNEQLGQMVDIYVANTDIASRAPISPEQVRAKQIPKKFVDNSYITDKAALQGQVTVVPLSEGDIITKNMIKPTAQLREENNRLVTVYASDRVIFDQQLEALDRVDIIVSYEVNDLPVTEVFMVDVPVAMVSKSENEFKGAALELPFDKVPAFIHQQHYVSVMRILKANVGKGNLVIPEPFRTRPREPGASLSDPAGRIRAGQQPVQQPMQQPLAIPQTEAAQP</sequence>
<dbReference type="RefSeq" id="WP_251872779.1">
    <property type="nucleotide sequence ID" value="NZ_CP098755.1"/>
</dbReference>
<dbReference type="Pfam" id="PF08666">
    <property type="entry name" value="SAF"/>
    <property type="match status" value="1"/>
</dbReference>
<evidence type="ECO:0000313" key="3">
    <source>
        <dbReference type="EMBL" id="USG65687.1"/>
    </source>
</evidence>
<proteinExistence type="predicted"/>
<feature type="domain" description="SAF" evidence="2">
    <location>
        <begin position="41"/>
        <end position="103"/>
    </location>
</feature>
<name>A0ABY4WI34_9BACL</name>
<reference evidence="3" key="1">
    <citation type="submission" date="2022-06" db="EMBL/GenBank/DDBJ databases">
        <title>Genome sequencing of Brevibacillus sp. BB3-R1.</title>
        <authorList>
            <person name="Heo J."/>
            <person name="Lee D."/>
            <person name="Won M."/>
            <person name="Han B.-H."/>
            <person name="Hong S.-B."/>
            <person name="Kwon S.-W."/>
        </authorList>
    </citation>
    <scope>NUCLEOTIDE SEQUENCE</scope>
    <source>
        <strain evidence="3">BB3-R1</strain>
    </source>
</reference>
<evidence type="ECO:0000313" key="4">
    <source>
        <dbReference type="Proteomes" id="UP001056500"/>
    </source>
</evidence>
<accession>A0ABY4WI34</accession>
<keyword evidence="3" id="KW-0969">Cilium</keyword>
<gene>
    <name evidence="3" type="ORF">NDK47_26915</name>
</gene>
<evidence type="ECO:0000259" key="2">
    <source>
        <dbReference type="SMART" id="SM00858"/>
    </source>
</evidence>
<protein>
    <submittedName>
        <fullName evidence="3">Flagella basal body P-ring formation protein FlgA</fullName>
    </submittedName>
</protein>
<feature type="region of interest" description="Disordered" evidence="1">
    <location>
        <begin position="208"/>
        <end position="255"/>
    </location>
</feature>
<dbReference type="InterPro" id="IPR013974">
    <property type="entry name" value="SAF"/>
</dbReference>
<evidence type="ECO:0000256" key="1">
    <source>
        <dbReference type="SAM" id="MobiDB-lite"/>
    </source>
</evidence>
<dbReference type="Gene3D" id="3.90.1210.10">
    <property type="entry name" value="Antifreeze-like/N-acetylneuraminic acid synthase C-terminal domain"/>
    <property type="match status" value="1"/>
</dbReference>
<dbReference type="EMBL" id="CP098755">
    <property type="protein sequence ID" value="USG65687.1"/>
    <property type="molecule type" value="Genomic_DNA"/>
</dbReference>
<organism evidence="3 4">
    <name type="scientific">Brevibacillus ruminantium</name>
    <dbReference type="NCBI Taxonomy" id="2950604"/>
    <lineage>
        <taxon>Bacteria</taxon>
        <taxon>Bacillati</taxon>
        <taxon>Bacillota</taxon>
        <taxon>Bacilli</taxon>
        <taxon>Bacillales</taxon>
        <taxon>Paenibacillaceae</taxon>
        <taxon>Brevibacillus</taxon>
    </lineage>
</organism>
<dbReference type="SMART" id="SM00858">
    <property type="entry name" value="SAF"/>
    <property type="match status" value="1"/>
</dbReference>
<dbReference type="Proteomes" id="UP001056500">
    <property type="component" value="Chromosome"/>
</dbReference>
<keyword evidence="4" id="KW-1185">Reference proteome</keyword>
<dbReference type="CDD" id="cd11614">
    <property type="entry name" value="SAF_CpaB_FlgA_like"/>
    <property type="match status" value="1"/>
</dbReference>